<evidence type="ECO:0000256" key="2">
    <source>
        <dbReference type="SAM" id="Phobius"/>
    </source>
</evidence>
<sequence length="195" mass="20557">MSTYPQGNGTQGYGPQTDRTQGYGPQSHGSQGYGLSWPQEPDAPKGTPGPRAPMQPDVLCKAIRMLRVWIAIATPLGLISLAIIGSIAAEYGAPASLIASLWVAAVTTLVLVGLELWLAVLALRGRRWARVTLVVLLLVGVVEDVVQLFSGTSGFAVLLTIGGAVLAIVIVVRLCSAEVGYYERQVAAYRLATKG</sequence>
<dbReference type="AlphaFoldDB" id="A0A2M9D0F4"/>
<dbReference type="Proteomes" id="UP000231693">
    <property type="component" value="Unassembled WGS sequence"/>
</dbReference>
<feature type="compositionally biased region" description="Polar residues" evidence="1">
    <location>
        <begin position="1"/>
        <end position="30"/>
    </location>
</feature>
<organism evidence="3 4">
    <name type="scientific">Sediminihabitans luteus</name>
    <dbReference type="NCBI Taxonomy" id="1138585"/>
    <lineage>
        <taxon>Bacteria</taxon>
        <taxon>Bacillati</taxon>
        <taxon>Actinomycetota</taxon>
        <taxon>Actinomycetes</taxon>
        <taxon>Micrococcales</taxon>
        <taxon>Cellulomonadaceae</taxon>
        <taxon>Sediminihabitans</taxon>
    </lineage>
</organism>
<dbReference type="EMBL" id="PGFE01000001">
    <property type="protein sequence ID" value="PJJ77627.1"/>
    <property type="molecule type" value="Genomic_DNA"/>
</dbReference>
<keyword evidence="2" id="KW-0472">Membrane</keyword>
<proteinExistence type="predicted"/>
<feature type="region of interest" description="Disordered" evidence="1">
    <location>
        <begin position="1"/>
        <end position="51"/>
    </location>
</feature>
<feature type="transmembrane region" description="Helical" evidence="2">
    <location>
        <begin position="101"/>
        <end position="121"/>
    </location>
</feature>
<evidence type="ECO:0000313" key="4">
    <source>
        <dbReference type="Proteomes" id="UP000231693"/>
    </source>
</evidence>
<feature type="transmembrane region" description="Helical" evidence="2">
    <location>
        <begin position="128"/>
        <end position="149"/>
    </location>
</feature>
<evidence type="ECO:0000256" key="1">
    <source>
        <dbReference type="SAM" id="MobiDB-lite"/>
    </source>
</evidence>
<protein>
    <submittedName>
        <fullName evidence="3">Uncharacterized protein</fullName>
    </submittedName>
</protein>
<dbReference type="RefSeq" id="WP_100421975.1">
    <property type="nucleotide sequence ID" value="NZ_BOOX01000003.1"/>
</dbReference>
<gene>
    <name evidence="3" type="ORF">CLV28_0852</name>
</gene>
<keyword evidence="4" id="KW-1185">Reference proteome</keyword>
<evidence type="ECO:0000313" key="3">
    <source>
        <dbReference type="EMBL" id="PJJ77627.1"/>
    </source>
</evidence>
<feature type="transmembrane region" description="Helical" evidence="2">
    <location>
        <begin position="155"/>
        <end position="175"/>
    </location>
</feature>
<reference evidence="3 4" key="1">
    <citation type="submission" date="2017-11" db="EMBL/GenBank/DDBJ databases">
        <title>Genomic Encyclopedia of Archaeal and Bacterial Type Strains, Phase II (KMG-II): From Individual Species to Whole Genera.</title>
        <authorList>
            <person name="Goeker M."/>
        </authorList>
    </citation>
    <scope>NUCLEOTIDE SEQUENCE [LARGE SCALE GENOMIC DNA]</scope>
    <source>
        <strain evidence="3 4">DSM 25478</strain>
    </source>
</reference>
<accession>A0A2M9D0F4</accession>
<name>A0A2M9D0F4_9CELL</name>
<comment type="caution">
    <text evidence="3">The sequence shown here is derived from an EMBL/GenBank/DDBJ whole genome shotgun (WGS) entry which is preliminary data.</text>
</comment>
<keyword evidence="2" id="KW-0812">Transmembrane</keyword>
<keyword evidence="2" id="KW-1133">Transmembrane helix</keyword>
<feature type="transmembrane region" description="Helical" evidence="2">
    <location>
        <begin position="68"/>
        <end position="89"/>
    </location>
</feature>